<dbReference type="Pfam" id="PF11917">
    <property type="entry name" value="DUF3435"/>
    <property type="match status" value="1"/>
</dbReference>
<reference evidence="2 3" key="1">
    <citation type="journal article" date="2015" name="BMC Genomics">
        <title>The genome of the truffle-parasite Tolypocladium ophioglossoides and the evolution of antifungal peptaibiotics.</title>
        <authorList>
            <person name="Quandt C.A."/>
            <person name="Bushley K.E."/>
            <person name="Spatafora J.W."/>
        </authorList>
    </citation>
    <scope>NUCLEOTIDE SEQUENCE [LARGE SCALE GENOMIC DNA]</scope>
    <source>
        <strain evidence="2 3">CBS 100239</strain>
    </source>
</reference>
<dbReference type="AlphaFoldDB" id="A0A0L0N0E7"/>
<keyword evidence="3" id="KW-1185">Reference proteome</keyword>
<sequence>MAVEDWKGSIKSLCFAEKGLGESFFRYLMRDPNGRGIPSEKTIRLYPRGLSALFHKYTGRHLDEATKNHFYQVAVSEITPYYGLRRTPKPSPPMGPEFFIQHIHFLWVRSRESFFIGLDRTDDATIRHLCMWTGCRKHELVYNKPQNCEKLVKEHDDESDAYADVEPDPVTFGPRPIRERRHNRELKLLCWEDINFSIIQDPFGGRDRLVMHVLLQWHKGENKKVVPTWFPIIEEDIPALCPVTHILSKAIAEEPFFNTKLSNRAVFIQWKQEWMHKPAFRADIDALGGESDAPQTGSVFDQRSDRLGQEMGLLDKLSQYCYRRGTLQTVDRHYRTSAQTRQLNLPSSLPQPNDERRCPGRLLRSRNQLTILAILNQIGLYCDENAPQSVPDDVMEMIGPSRTVDRLEQELERMRTSLSEQHGRPSQAPADERAQYTKVQTKLRTARQDHRRKLHKLIYKDYFKKRAAAQAPEAARFFKRGHYVGGSTF</sequence>
<gene>
    <name evidence="2" type="ORF">TOPH_08097</name>
</gene>
<evidence type="ECO:0008006" key="4">
    <source>
        <dbReference type="Google" id="ProtNLM"/>
    </source>
</evidence>
<protein>
    <recommendedName>
        <fullName evidence="4">FluG domain-containing protein</fullName>
    </recommendedName>
</protein>
<evidence type="ECO:0000313" key="3">
    <source>
        <dbReference type="Proteomes" id="UP000036947"/>
    </source>
</evidence>
<dbReference type="EMBL" id="LFRF01000039">
    <property type="protein sequence ID" value="KND87270.1"/>
    <property type="molecule type" value="Genomic_DNA"/>
</dbReference>
<dbReference type="Proteomes" id="UP000036947">
    <property type="component" value="Unassembled WGS sequence"/>
</dbReference>
<feature type="region of interest" description="Disordered" evidence="1">
    <location>
        <begin position="415"/>
        <end position="436"/>
    </location>
</feature>
<comment type="caution">
    <text evidence="2">The sequence shown here is derived from an EMBL/GenBank/DDBJ whole genome shotgun (WGS) entry which is preliminary data.</text>
</comment>
<dbReference type="PANTHER" id="PTHR37535">
    <property type="entry name" value="FLUG DOMAIN PROTEIN"/>
    <property type="match status" value="1"/>
</dbReference>
<dbReference type="InterPro" id="IPR021842">
    <property type="entry name" value="DUF3435"/>
</dbReference>
<dbReference type="STRING" id="1163406.A0A0L0N0E7"/>
<proteinExistence type="predicted"/>
<accession>A0A0L0N0E7</accession>
<organism evidence="2 3">
    <name type="scientific">Tolypocladium ophioglossoides (strain CBS 100239)</name>
    <name type="common">Snaketongue truffleclub</name>
    <name type="synonym">Elaphocordyceps ophioglossoides</name>
    <dbReference type="NCBI Taxonomy" id="1163406"/>
    <lineage>
        <taxon>Eukaryota</taxon>
        <taxon>Fungi</taxon>
        <taxon>Dikarya</taxon>
        <taxon>Ascomycota</taxon>
        <taxon>Pezizomycotina</taxon>
        <taxon>Sordariomycetes</taxon>
        <taxon>Hypocreomycetidae</taxon>
        <taxon>Hypocreales</taxon>
        <taxon>Ophiocordycipitaceae</taxon>
        <taxon>Tolypocladium</taxon>
    </lineage>
</organism>
<dbReference type="PANTHER" id="PTHR37535:SF4">
    <property type="entry name" value="FLUG DOMAIN-CONTAINING PROTEIN"/>
    <property type="match status" value="1"/>
</dbReference>
<evidence type="ECO:0000313" key="2">
    <source>
        <dbReference type="EMBL" id="KND87270.1"/>
    </source>
</evidence>
<dbReference type="OrthoDB" id="4869586at2759"/>
<name>A0A0L0N0E7_TOLOC</name>
<evidence type="ECO:0000256" key="1">
    <source>
        <dbReference type="SAM" id="MobiDB-lite"/>
    </source>
</evidence>